<dbReference type="STRING" id="27342.A0A0H2S7H4"/>
<dbReference type="OrthoDB" id="10260741at2759"/>
<sequence>MASSGLRSPAPVPDAAAAAARPSFDSEQLTAYIKALLDSTLSNAISGDSGRYASWCSEIGSRVKERMLQMQPNGYKYIVITRIDDYKDQTIHAHMKGLWEDGDVVVKERYQNDEITATTLQDLLHRRNPTTLPQLLLSFTANRLLFYEPPRRRELLDYVVSQAEDRGLRFTHLNFAQGYAKLKRLSQFSRAQRACSPHASPQLLGV</sequence>
<evidence type="ECO:0000313" key="2">
    <source>
        <dbReference type="Proteomes" id="UP000053477"/>
    </source>
</evidence>
<proteinExistence type="predicted"/>
<reference evidence="1 2" key="1">
    <citation type="submission" date="2015-04" db="EMBL/GenBank/DDBJ databases">
        <title>Complete genome sequence of Schizopora paradoxa KUC8140, a cosmopolitan wood degrader in East Asia.</title>
        <authorList>
            <consortium name="DOE Joint Genome Institute"/>
            <person name="Min B."/>
            <person name="Park H."/>
            <person name="Jang Y."/>
            <person name="Kim J.-J."/>
            <person name="Kim K.H."/>
            <person name="Pangilinan J."/>
            <person name="Lipzen A."/>
            <person name="Riley R."/>
            <person name="Grigoriev I.V."/>
            <person name="Spatafora J.W."/>
            <person name="Choi I.-G."/>
        </authorList>
    </citation>
    <scope>NUCLEOTIDE SEQUENCE [LARGE SCALE GENOMIC DNA]</scope>
    <source>
        <strain evidence="1 2">KUC8140</strain>
    </source>
</reference>
<gene>
    <name evidence="1" type="ORF">SCHPADRAFT_940890</name>
</gene>
<dbReference type="CDD" id="cd21449">
    <property type="entry name" value="DLC-like_SF"/>
    <property type="match status" value="1"/>
</dbReference>
<organism evidence="1 2">
    <name type="scientific">Schizopora paradoxa</name>
    <dbReference type="NCBI Taxonomy" id="27342"/>
    <lineage>
        <taxon>Eukaryota</taxon>
        <taxon>Fungi</taxon>
        <taxon>Dikarya</taxon>
        <taxon>Basidiomycota</taxon>
        <taxon>Agaricomycotina</taxon>
        <taxon>Agaricomycetes</taxon>
        <taxon>Hymenochaetales</taxon>
        <taxon>Schizoporaceae</taxon>
        <taxon>Schizopora</taxon>
    </lineage>
</organism>
<dbReference type="InterPro" id="IPR005334">
    <property type="entry name" value="Tctex-1-like"/>
</dbReference>
<keyword evidence="2" id="KW-1185">Reference proteome</keyword>
<dbReference type="InParanoid" id="A0A0H2S7H4"/>
<protein>
    <submittedName>
        <fullName evidence="1">Uncharacterized protein</fullName>
    </submittedName>
</protein>
<dbReference type="Gene3D" id="3.30.1140.40">
    <property type="entry name" value="Tctex-1"/>
    <property type="match status" value="1"/>
</dbReference>
<dbReference type="Pfam" id="PF03645">
    <property type="entry name" value="Tctex-1"/>
    <property type="match status" value="1"/>
</dbReference>
<accession>A0A0H2S7H4</accession>
<dbReference type="InterPro" id="IPR038586">
    <property type="entry name" value="Tctex-1-like_sf"/>
</dbReference>
<evidence type="ECO:0000313" key="1">
    <source>
        <dbReference type="EMBL" id="KLO12821.1"/>
    </source>
</evidence>
<name>A0A0H2S7H4_9AGAM</name>
<dbReference type="Proteomes" id="UP000053477">
    <property type="component" value="Unassembled WGS sequence"/>
</dbReference>
<dbReference type="EMBL" id="KQ085970">
    <property type="protein sequence ID" value="KLO12821.1"/>
    <property type="molecule type" value="Genomic_DNA"/>
</dbReference>
<dbReference type="AlphaFoldDB" id="A0A0H2S7H4"/>